<dbReference type="Proteomes" id="UP000254400">
    <property type="component" value="Unassembled WGS sequence"/>
</dbReference>
<dbReference type="RefSeq" id="WP_019688877.1">
    <property type="nucleotide sequence ID" value="NZ_CP009909.1"/>
</dbReference>
<protein>
    <submittedName>
        <fullName evidence="1">Uncharacterized protein</fullName>
    </submittedName>
</protein>
<organism evidence="1 2">
    <name type="scientific">Paenibacillus polymyxa</name>
    <name type="common">Bacillus polymyxa</name>
    <dbReference type="NCBI Taxonomy" id="1406"/>
    <lineage>
        <taxon>Bacteria</taxon>
        <taxon>Bacillati</taxon>
        <taxon>Bacillota</taxon>
        <taxon>Bacilli</taxon>
        <taxon>Bacillales</taxon>
        <taxon>Paenibacillaceae</taxon>
        <taxon>Paenibacillus</taxon>
    </lineage>
</organism>
<accession>A0A0F0G1J8</accession>
<evidence type="ECO:0000313" key="2">
    <source>
        <dbReference type="Proteomes" id="UP000254400"/>
    </source>
</evidence>
<dbReference type="EMBL" id="UGSC01000001">
    <property type="protein sequence ID" value="SUA72244.1"/>
    <property type="molecule type" value="Genomic_DNA"/>
</dbReference>
<proteinExistence type="predicted"/>
<reference evidence="1 2" key="1">
    <citation type="submission" date="2018-06" db="EMBL/GenBank/DDBJ databases">
        <authorList>
            <consortium name="Pathogen Informatics"/>
            <person name="Doyle S."/>
        </authorList>
    </citation>
    <scope>NUCLEOTIDE SEQUENCE [LARGE SCALE GENOMIC DNA]</scope>
    <source>
        <strain evidence="1 2">NCTC10343</strain>
    </source>
</reference>
<evidence type="ECO:0000313" key="1">
    <source>
        <dbReference type="EMBL" id="SUA72244.1"/>
    </source>
</evidence>
<dbReference type="GeneID" id="93348502"/>
<gene>
    <name evidence="1" type="ORF">NCTC10343_05198</name>
</gene>
<sequence>MAQQETWLIKHAVTGRSFADSRKQRFDCRLESADGVFRFTLQELPSEAAEAIVRFSEELNVFRFVTPADGGFVVKHWYYVTPESVQYHAQIGELTFEAGSEIEYHPEEYWGD</sequence>
<name>A0A0F0G1J8_PAEPO</name>
<dbReference type="AlphaFoldDB" id="A0A0F0G1J8"/>